<dbReference type="PANTHER" id="PTHR44858">
    <property type="entry name" value="TETRATRICOPEPTIDE REPEAT PROTEIN 6"/>
    <property type="match status" value="1"/>
</dbReference>
<dbReference type="InterPro" id="IPR050498">
    <property type="entry name" value="Ycf3"/>
</dbReference>
<keyword evidence="1" id="KW-0677">Repeat</keyword>
<dbReference type="Pfam" id="PF13181">
    <property type="entry name" value="TPR_8"/>
    <property type="match status" value="1"/>
</dbReference>
<reference evidence="3 4" key="1">
    <citation type="submission" date="2019-09" db="EMBL/GenBank/DDBJ databases">
        <title>Actinomadura physcomitrii sp. nov., a novel actinomycete isolated from moss [Physcomitrium sphaericum (Ludw) Fuernr].</title>
        <authorList>
            <person name="Liu C."/>
            <person name="Zhuang X."/>
        </authorList>
    </citation>
    <scope>NUCLEOTIDE SEQUENCE [LARGE SCALE GENOMIC DNA]</scope>
    <source>
        <strain evidence="3 4">CYP1-1B</strain>
    </source>
</reference>
<dbReference type="PANTHER" id="PTHR44858:SF1">
    <property type="entry name" value="UDP-N-ACETYLGLUCOSAMINE--PEPTIDE N-ACETYLGLUCOSAMINYLTRANSFERASE SPINDLY-RELATED"/>
    <property type="match status" value="1"/>
</dbReference>
<evidence type="ECO:0000313" key="4">
    <source>
        <dbReference type="Proteomes" id="UP000483004"/>
    </source>
</evidence>
<evidence type="ECO:0008006" key="5">
    <source>
        <dbReference type="Google" id="ProtNLM"/>
    </source>
</evidence>
<evidence type="ECO:0000256" key="2">
    <source>
        <dbReference type="ARBA" id="ARBA00022803"/>
    </source>
</evidence>
<dbReference type="SUPFAM" id="SSF48452">
    <property type="entry name" value="TPR-like"/>
    <property type="match status" value="2"/>
</dbReference>
<dbReference type="Gene3D" id="1.25.40.10">
    <property type="entry name" value="Tetratricopeptide repeat domain"/>
    <property type="match status" value="3"/>
</dbReference>
<proteinExistence type="predicted"/>
<keyword evidence="4" id="KW-1185">Reference proteome</keyword>
<gene>
    <name evidence="3" type="ORF">F9B16_38840</name>
</gene>
<organism evidence="3 4">
    <name type="scientific">Actinomadura montaniterrae</name>
    <dbReference type="NCBI Taxonomy" id="1803903"/>
    <lineage>
        <taxon>Bacteria</taxon>
        <taxon>Bacillati</taxon>
        <taxon>Actinomycetota</taxon>
        <taxon>Actinomycetes</taxon>
        <taxon>Streptosporangiales</taxon>
        <taxon>Thermomonosporaceae</taxon>
        <taxon>Actinomadura</taxon>
    </lineage>
</organism>
<dbReference type="OrthoDB" id="5477158at2"/>
<dbReference type="InterPro" id="IPR011990">
    <property type="entry name" value="TPR-like_helical_dom_sf"/>
</dbReference>
<keyword evidence="2" id="KW-0802">TPR repeat</keyword>
<dbReference type="Proteomes" id="UP000483004">
    <property type="component" value="Unassembled WGS sequence"/>
</dbReference>
<evidence type="ECO:0000313" key="3">
    <source>
        <dbReference type="EMBL" id="KAB2367184.1"/>
    </source>
</evidence>
<sequence>MTAAIVAGLAVALTIAAAVAGGVLGRTADPGPGAGGTDPQAYGQAAGGGTAAGIGRLQRHLRAQPRDAESWTALGLSYVEQARLTADPSYYPKSAAALRRALAVRPDANDGAHAGLAALAAARHDFGTALSEADAALAINPYGQSALAVRIDALVELGRYPEAMAAAKHADAVRPGTPVFTRLAYVDELYGRTGEARRVLSLAASSATAPADQAYVHDQLGELAWNGGDLAAAGREFGLALRHDPGYLPAVDGRARVEAARGRTARALADHARVVAALPLPQYLTGYGELLEARGRTADARRQYAVAGSWSTLARASGVATDLETALFEADHGNAATAVAAARAEWGRRRSVHVADALGWALHASGRDAEALPYAEKALATGYRNASFRYHLGMIEKSLGRRSAARRDLAAALRLDPSFSPLHAPKARAALSALGGAA</sequence>
<dbReference type="InterPro" id="IPR019734">
    <property type="entry name" value="TPR_rpt"/>
</dbReference>
<name>A0A6L3VL86_9ACTN</name>
<accession>A0A6L3VL86</accession>
<dbReference type="EMBL" id="WBMR01000186">
    <property type="protein sequence ID" value="KAB2367184.1"/>
    <property type="molecule type" value="Genomic_DNA"/>
</dbReference>
<comment type="caution">
    <text evidence="3">The sequence shown here is derived from an EMBL/GenBank/DDBJ whole genome shotgun (WGS) entry which is preliminary data.</text>
</comment>
<evidence type="ECO:0000256" key="1">
    <source>
        <dbReference type="ARBA" id="ARBA00022737"/>
    </source>
</evidence>
<dbReference type="AlphaFoldDB" id="A0A6L3VL86"/>
<protein>
    <recommendedName>
        <fullName evidence="5">Tetratricopeptide repeat protein</fullName>
    </recommendedName>
</protein>